<accession>A0A9D2NZI0</accession>
<name>A0A9D2NZI0_9FIRM</name>
<dbReference type="InterPro" id="IPR018770">
    <property type="entry name" value="ChloroindolylP_hydrolase"/>
</dbReference>
<sequence length="237" mass="26136">MAKKVKRSVAPIYAVAAVWLVFGLFLPLYRPIHYVAAALTSVLAYVLVRALCPDRVYETPEPKAKAKAAPEEKPQEPPKAREPEKPASTGDPELDALILERDRAVSEMKRLNDAIEDPTVSAQIDHLEATTKKIIAHVVEHPQKLPQIRKLLNYYLPTTLKLLNAYDRMGSAGVSGENIDGTMGKIETMMDTVVKAFDKQLDALFADEALDISTDITVMENLLAQEGLSGEQLKSQS</sequence>
<organism evidence="3 4">
    <name type="scientific">Candidatus Intestinimonas pullistercoris</name>
    <dbReference type="NCBI Taxonomy" id="2838623"/>
    <lineage>
        <taxon>Bacteria</taxon>
        <taxon>Bacillati</taxon>
        <taxon>Bacillota</taxon>
        <taxon>Clostridia</taxon>
        <taxon>Eubacteriales</taxon>
        <taxon>Intestinimonas</taxon>
    </lineage>
</organism>
<dbReference type="EMBL" id="DWWJ01000072">
    <property type="protein sequence ID" value="HJC40669.1"/>
    <property type="molecule type" value="Genomic_DNA"/>
</dbReference>
<dbReference type="Pfam" id="PF10112">
    <property type="entry name" value="Halogen_Hydrol"/>
    <property type="match status" value="1"/>
</dbReference>
<keyword evidence="2" id="KW-0472">Membrane</keyword>
<proteinExistence type="predicted"/>
<reference evidence="3" key="1">
    <citation type="journal article" date="2021" name="PeerJ">
        <title>Extensive microbial diversity within the chicken gut microbiome revealed by metagenomics and culture.</title>
        <authorList>
            <person name="Gilroy R."/>
            <person name="Ravi A."/>
            <person name="Getino M."/>
            <person name="Pursley I."/>
            <person name="Horton D.L."/>
            <person name="Alikhan N.F."/>
            <person name="Baker D."/>
            <person name="Gharbi K."/>
            <person name="Hall N."/>
            <person name="Watson M."/>
            <person name="Adriaenssens E.M."/>
            <person name="Foster-Nyarko E."/>
            <person name="Jarju S."/>
            <person name="Secka A."/>
            <person name="Antonio M."/>
            <person name="Oren A."/>
            <person name="Chaudhuri R.R."/>
            <person name="La Ragione R."/>
            <person name="Hildebrand F."/>
            <person name="Pallen M.J."/>
        </authorList>
    </citation>
    <scope>NUCLEOTIDE SEQUENCE</scope>
    <source>
        <strain evidence="3">CHK186-1790</strain>
    </source>
</reference>
<dbReference type="Proteomes" id="UP000823882">
    <property type="component" value="Unassembled WGS sequence"/>
</dbReference>
<evidence type="ECO:0000256" key="2">
    <source>
        <dbReference type="SAM" id="Phobius"/>
    </source>
</evidence>
<dbReference type="AlphaFoldDB" id="A0A9D2NZI0"/>
<evidence type="ECO:0000256" key="1">
    <source>
        <dbReference type="SAM" id="MobiDB-lite"/>
    </source>
</evidence>
<protein>
    <submittedName>
        <fullName evidence="3">5-bromo-4-chloroindolyl phosphate hydrolysis family protein</fullName>
    </submittedName>
</protein>
<evidence type="ECO:0000313" key="4">
    <source>
        <dbReference type="Proteomes" id="UP000823882"/>
    </source>
</evidence>
<keyword evidence="2" id="KW-0812">Transmembrane</keyword>
<feature type="transmembrane region" description="Helical" evidence="2">
    <location>
        <begin position="12"/>
        <end position="29"/>
    </location>
</feature>
<reference evidence="3" key="2">
    <citation type="submission" date="2021-04" db="EMBL/GenBank/DDBJ databases">
        <authorList>
            <person name="Gilroy R."/>
        </authorList>
    </citation>
    <scope>NUCLEOTIDE SEQUENCE</scope>
    <source>
        <strain evidence="3">CHK186-1790</strain>
    </source>
</reference>
<comment type="caution">
    <text evidence="3">The sequence shown here is derived from an EMBL/GenBank/DDBJ whole genome shotgun (WGS) entry which is preliminary data.</text>
</comment>
<feature type="compositionally biased region" description="Basic and acidic residues" evidence="1">
    <location>
        <begin position="60"/>
        <end position="85"/>
    </location>
</feature>
<evidence type="ECO:0000313" key="3">
    <source>
        <dbReference type="EMBL" id="HJC40669.1"/>
    </source>
</evidence>
<gene>
    <name evidence="3" type="ORF">H9701_03840</name>
</gene>
<keyword evidence="2" id="KW-1133">Transmembrane helix</keyword>
<feature type="region of interest" description="Disordered" evidence="1">
    <location>
        <begin position="60"/>
        <end position="93"/>
    </location>
</feature>